<dbReference type="GO" id="GO:0003700">
    <property type="term" value="F:DNA-binding transcription factor activity"/>
    <property type="evidence" value="ECO:0007669"/>
    <property type="project" value="TreeGrafter"/>
</dbReference>
<organism evidence="6 7">
    <name type="scientific">Mycolicibacterium vaccae ATCC 25954</name>
    <dbReference type="NCBI Taxonomy" id="1194972"/>
    <lineage>
        <taxon>Bacteria</taxon>
        <taxon>Bacillati</taxon>
        <taxon>Actinomycetota</taxon>
        <taxon>Actinomycetes</taxon>
        <taxon>Mycobacteriales</taxon>
        <taxon>Mycobacteriaceae</taxon>
        <taxon>Mycolicibacterium</taxon>
    </lineage>
</organism>
<dbReference type="PANTHER" id="PTHR30055">
    <property type="entry name" value="HTH-TYPE TRANSCRIPTIONAL REGULATOR RUTR"/>
    <property type="match status" value="1"/>
</dbReference>
<gene>
    <name evidence="6" type="ORF">MVAC_19311</name>
</gene>
<proteinExistence type="predicted"/>
<reference evidence="6 7" key="1">
    <citation type="journal article" date="2012" name="J. Bacteriol.">
        <title>Complete Genome Sequence of Mycobacterium vaccae Type Strain ATCC 25954.</title>
        <authorList>
            <person name="Ho Y.S."/>
            <person name="Adroub S.A."/>
            <person name="Abadi M."/>
            <person name="Al Alwan B."/>
            <person name="Alkhateeb R."/>
            <person name="Gao G."/>
            <person name="Ragab A."/>
            <person name="Ali S."/>
            <person name="van Soolingen D."/>
            <person name="Bitter W."/>
            <person name="Pain A."/>
            <person name="Abdallah A.M."/>
        </authorList>
    </citation>
    <scope>NUCLEOTIDE SEQUENCE [LARGE SCALE GENOMIC DNA]</scope>
    <source>
        <strain evidence="6 7">ATCC 25954</strain>
    </source>
</reference>
<feature type="DNA-binding region" description="H-T-H motif" evidence="4">
    <location>
        <begin position="39"/>
        <end position="58"/>
    </location>
</feature>
<feature type="domain" description="HTH tetR-type" evidence="5">
    <location>
        <begin position="17"/>
        <end position="76"/>
    </location>
</feature>
<evidence type="ECO:0000259" key="5">
    <source>
        <dbReference type="PROSITE" id="PS50977"/>
    </source>
</evidence>
<dbReference type="InterPro" id="IPR009057">
    <property type="entry name" value="Homeodomain-like_sf"/>
</dbReference>
<dbReference type="InterPro" id="IPR001647">
    <property type="entry name" value="HTH_TetR"/>
</dbReference>
<dbReference type="PRINTS" id="PR00455">
    <property type="entry name" value="HTHTETR"/>
</dbReference>
<evidence type="ECO:0000256" key="1">
    <source>
        <dbReference type="ARBA" id="ARBA00023015"/>
    </source>
</evidence>
<dbReference type="PANTHER" id="PTHR30055:SF238">
    <property type="entry name" value="MYCOFACTOCIN BIOSYNTHESIS TRANSCRIPTIONAL REGULATOR MFTR-RELATED"/>
    <property type="match status" value="1"/>
</dbReference>
<accession>K0V8E1</accession>
<dbReference type="Gene3D" id="1.10.357.10">
    <property type="entry name" value="Tetracycline Repressor, domain 2"/>
    <property type="match status" value="1"/>
</dbReference>
<dbReference type="GO" id="GO:0000976">
    <property type="term" value="F:transcription cis-regulatory region binding"/>
    <property type="evidence" value="ECO:0007669"/>
    <property type="project" value="TreeGrafter"/>
</dbReference>
<keyword evidence="7" id="KW-1185">Reference proteome</keyword>
<evidence type="ECO:0000313" key="7">
    <source>
        <dbReference type="Proteomes" id="UP000006072"/>
    </source>
</evidence>
<dbReference type="eggNOG" id="COG1309">
    <property type="taxonomic scope" value="Bacteria"/>
</dbReference>
<dbReference type="AlphaFoldDB" id="K0V8E1"/>
<evidence type="ECO:0000256" key="2">
    <source>
        <dbReference type="ARBA" id="ARBA00023125"/>
    </source>
</evidence>
<sequence length="208" mass="22359">MARKRRGWGGDPPATDSEAAQRIVAAAVDLIAETGAAITIADVAESLGVIRQTVYRYFPTADELMRAAAIASVDGFLDSLAAHVRGIHDPADAMTEGVMFTLDAVVAIPHLAILLSAPSSAARPSEVASALARDFGMRMITRFDVDWQSFGYDDAALGELVEFTLRTMLSFFVAPNDPDRPPEELRRFLKRWLGSAILAQQSPGDALA</sequence>
<keyword evidence="1" id="KW-0805">Transcription regulation</keyword>
<dbReference type="Proteomes" id="UP000006072">
    <property type="component" value="Unassembled WGS sequence"/>
</dbReference>
<comment type="caution">
    <text evidence="6">The sequence shown here is derived from an EMBL/GenBank/DDBJ whole genome shotgun (WGS) entry which is preliminary data.</text>
</comment>
<dbReference type="InterPro" id="IPR050109">
    <property type="entry name" value="HTH-type_TetR-like_transc_reg"/>
</dbReference>
<dbReference type="PROSITE" id="PS50977">
    <property type="entry name" value="HTH_TETR_2"/>
    <property type="match status" value="1"/>
</dbReference>
<dbReference type="RefSeq" id="WP_003933157.1">
    <property type="nucleotide sequence ID" value="NZ_JH814698.1"/>
</dbReference>
<dbReference type="PATRIC" id="fig|1194972.3.peg.3847"/>
<dbReference type="SUPFAM" id="SSF46689">
    <property type="entry name" value="Homeodomain-like"/>
    <property type="match status" value="1"/>
</dbReference>
<evidence type="ECO:0000256" key="3">
    <source>
        <dbReference type="ARBA" id="ARBA00023163"/>
    </source>
</evidence>
<name>K0V8E1_MYCVA</name>
<evidence type="ECO:0000256" key="4">
    <source>
        <dbReference type="PROSITE-ProRule" id="PRU00335"/>
    </source>
</evidence>
<evidence type="ECO:0000313" key="6">
    <source>
        <dbReference type="EMBL" id="EJZ07314.1"/>
    </source>
</evidence>
<keyword evidence="3" id="KW-0804">Transcription</keyword>
<dbReference type="Pfam" id="PF00440">
    <property type="entry name" value="TetR_N"/>
    <property type="match status" value="1"/>
</dbReference>
<keyword evidence="2 4" id="KW-0238">DNA-binding</keyword>
<dbReference type="EMBL" id="ALQA01000045">
    <property type="protein sequence ID" value="EJZ07314.1"/>
    <property type="molecule type" value="Genomic_DNA"/>
</dbReference>
<dbReference type="HOGENOM" id="CLU_069356_39_4_11"/>
<protein>
    <submittedName>
        <fullName evidence="6">TetR family transcriptional regulator</fullName>
    </submittedName>
</protein>